<feature type="region of interest" description="Disordered" evidence="1">
    <location>
        <begin position="259"/>
        <end position="284"/>
    </location>
</feature>
<gene>
    <name evidence="5" type="primary">LOC111100152</name>
</gene>
<feature type="compositionally biased region" description="Polar residues" evidence="1">
    <location>
        <begin position="266"/>
        <end position="275"/>
    </location>
</feature>
<proteinExistence type="predicted"/>
<protein>
    <submittedName>
        <fullName evidence="5">Uncharacterized protein LOC111100152 isoform X1</fullName>
    </submittedName>
</protein>
<feature type="signal peptide" evidence="3">
    <location>
        <begin position="1"/>
        <end position="21"/>
    </location>
</feature>
<dbReference type="AlphaFoldDB" id="A0A8B8AC47"/>
<keyword evidence="4" id="KW-1185">Reference proteome</keyword>
<dbReference type="RefSeq" id="XP_022287499.1">
    <property type="nucleotide sequence ID" value="XM_022431791.1"/>
</dbReference>
<keyword evidence="2" id="KW-0812">Transmembrane</keyword>
<keyword evidence="2" id="KW-0472">Membrane</keyword>
<feature type="chain" id="PRO_5034159509" evidence="3">
    <location>
        <begin position="22"/>
        <end position="284"/>
    </location>
</feature>
<evidence type="ECO:0000256" key="2">
    <source>
        <dbReference type="SAM" id="Phobius"/>
    </source>
</evidence>
<feature type="compositionally biased region" description="Basic residues" evidence="1">
    <location>
        <begin position="183"/>
        <end position="195"/>
    </location>
</feature>
<dbReference type="OrthoDB" id="6204775at2759"/>
<organism evidence="4 5">
    <name type="scientific">Crassostrea virginica</name>
    <name type="common">Eastern oyster</name>
    <dbReference type="NCBI Taxonomy" id="6565"/>
    <lineage>
        <taxon>Eukaryota</taxon>
        <taxon>Metazoa</taxon>
        <taxon>Spiralia</taxon>
        <taxon>Lophotrochozoa</taxon>
        <taxon>Mollusca</taxon>
        <taxon>Bivalvia</taxon>
        <taxon>Autobranchia</taxon>
        <taxon>Pteriomorphia</taxon>
        <taxon>Ostreida</taxon>
        <taxon>Ostreoidea</taxon>
        <taxon>Ostreidae</taxon>
        <taxon>Crassostrea</taxon>
    </lineage>
</organism>
<reference evidence="5" key="1">
    <citation type="submission" date="2025-08" db="UniProtKB">
        <authorList>
            <consortium name="RefSeq"/>
        </authorList>
    </citation>
    <scope>IDENTIFICATION</scope>
    <source>
        <tissue evidence="5">Whole sample</tissue>
    </source>
</reference>
<feature type="region of interest" description="Disordered" evidence="1">
    <location>
        <begin position="166"/>
        <end position="200"/>
    </location>
</feature>
<evidence type="ECO:0000256" key="1">
    <source>
        <dbReference type="SAM" id="MobiDB-lite"/>
    </source>
</evidence>
<dbReference type="GeneID" id="111100152"/>
<feature type="transmembrane region" description="Helical" evidence="2">
    <location>
        <begin position="207"/>
        <end position="229"/>
    </location>
</feature>
<evidence type="ECO:0000256" key="3">
    <source>
        <dbReference type="SAM" id="SignalP"/>
    </source>
</evidence>
<accession>A0A8B8AC47</accession>
<dbReference type="KEGG" id="cvn:111100152"/>
<feature type="compositionally biased region" description="Polar residues" evidence="1">
    <location>
        <begin position="166"/>
        <end position="175"/>
    </location>
</feature>
<evidence type="ECO:0000313" key="4">
    <source>
        <dbReference type="Proteomes" id="UP000694844"/>
    </source>
</evidence>
<sequence length="284" mass="32758">MRYYVAISLLFVTEQLDLCQAYLPPQKPARQYSRRDICLTAQETLNIVDSCPNDNKTHQERSLKKMCHILPRCKEETLVYHCVKYKERWIEVCAPEGIIIGRCCAMFDIGVGRVIEDYSKPCSECPFIYKSTMSFLYQTCIQPFNKTKGAIRPTTIGVTDVSSPNKYWPSTQHTGISDDLSKRKTRTKKQSRRKIQPVSQKEEKDPFPAFLIVIFVALVAVIALGVWVTKQFDKLPSPMNETLNEDMCQEPQWPGRRREYYFDSTRGGSSRTTGKVSKRTRSKK</sequence>
<evidence type="ECO:0000313" key="5">
    <source>
        <dbReference type="RefSeq" id="XP_022287499.1"/>
    </source>
</evidence>
<keyword evidence="2" id="KW-1133">Transmembrane helix</keyword>
<dbReference type="Proteomes" id="UP000694844">
    <property type="component" value="Chromosome 6"/>
</dbReference>
<keyword evidence="3" id="KW-0732">Signal</keyword>
<name>A0A8B8AC47_CRAVI</name>